<dbReference type="AlphaFoldDB" id="A0A9P4GDY0"/>
<protein>
    <recommendedName>
        <fullName evidence="5">Fungal N-terminal domain-containing protein</fullName>
    </recommendedName>
</protein>
<feature type="region of interest" description="Disordered" evidence="1">
    <location>
        <begin position="313"/>
        <end position="334"/>
    </location>
</feature>
<dbReference type="RefSeq" id="XP_040786114.1">
    <property type="nucleotide sequence ID" value="XM_040937118.1"/>
</dbReference>
<evidence type="ECO:0008006" key="5">
    <source>
        <dbReference type="Google" id="ProtNLM"/>
    </source>
</evidence>
<evidence type="ECO:0000313" key="4">
    <source>
        <dbReference type="Proteomes" id="UP000800039"/>
    </source>
</evidence>
<dbReference type="GeneID" id="63854368"/>
<gene>
    <name evidence="3" type="ORF">K460DRAFT_407893</name>
</gene>
<dbReference type="OrthoDB" id="19923at2759"/>
<reference evidence="3" key="1">
    <citation type="submission" date="2020-01" db="EMBL/GenBank/DDBJ databases">
        <authorList>
            <consortium name="DOE Joint Genome Institute"/>
            <person name="Haridas S."/>
            <person name="Albert R."/>
            <person name="Binder M."/>
            <person name="Bloem J."/>
            <person name="Labutti K."/>
            <person name="Salamov A."/>
            <person name="Andreopoulos B."/>
            <person name="Baker S.E."/>
            <person name="Barry K."/>
            <person name="Bills G."/>
            <person name="Bluhm B.H."/>
            <person name="Cannon C."/>
            <person name="Castanera R."/>
            <person name="Culley D.E."/>
            <person name="Daum C."/>
            <person name="Ezra D."/>
            <person name="Gonzalez J.B."/>
            <person name="Henrissat B."/>
            <person name="Kuo A."/>
            <person name="Liang C."/>
            <person name="Lipzen A."/>
            <person name="Lutzoni F."/>
            <person name="Magnuson J."/>
            <person name="Mondo S."/>
            <person name="Nolan M."/>
            <person name="Ohm R."/>
            <person name="Pangilinan J."/>
            <person name="Park H.-J."/>
            <person name="Ramirez L."/>
            <person name="Alfaro M."/>
            <person name="Sun H."/>
            <person name="Tritt A."/>
            <person name="Yoshinaga Y."/>
            <person name="Zwiers L.-H."/>
            <person name="Turgeon B.G."/>
            <person name="Goodwin S.B."/>
            <person name="Spatafora J.W."/>
            <person name="Crous P.W."/>
            <person name="Grigoriev I.V."/>
        </authorList>
    </citation>
    <scope>NUCLEOTIDE SEQUENCE</scope>
    <source>
        <strain evidence="3">CBS 394.84</strain>
    </source>
</reference>
<feature type="signal peptide" evidence="2">
    <location>
        <begin position="1"/>
        <end position="17"/>
    </location>
</feature>
<name>A0A9P4GDY0_9PLEO</name>
<evidence type="ECO:0000256" key="1">
    <source>
        <dbReference type="SAM" id="MobiDB-lite"/>
    </source>
</evidence>
<keyword evidence="2" id="KW-0732">Signal</keyword>
<evidence type="ECO:0000313" key="3">
    <source>
        <dbReference type="EMBL" id="KAF1843551.1"/>
    </source>
</evidence>
<accession>A0A9P4GDY0</accession>
<dbReference type="EMBL" id="ML976617">
    <property type="protein sequence ID" value="KAF1843551.1"/>
    <property type="molecule type" value="Genomic_DNA"/>
</dbReference>
<dbReference type="Proteomes" id="UP000800039">
    <property type="component" value="Unassembled WGS sequence"/>
</dbReference>
<evidence type="ECO:0000256" key="2">
    <source>
        <dbReference type="SAM" id="SignalP"/>
    </source>
</evidence>
<feature type="chain" id="PRO_5040434991" description="Fungal N-terminal domain-containing protein" evidence="2">
    <location>
        <begin position="18"/>
        <end position="365"/>
    </location>
</feature>
<feature type="compositionally biased region" description="Polar residues" evidence="1">
    <location>
        <begin position="317"/>
        <end position="334"/>
    </location>
</feature>
<sequence length="365" mass="40202">MALEIAAAIIGILAAAGKVAEILGPVVSTLKDASKNANAVLSEVNNSRIILVALQKYLDDLDTAPRGRRELIQVAQLITALTDGVLLFSHLEGLVIRLDADNIWPKRIQWARNDKKLASLVARMQCFKSSISVMLNILQCESDLEAHRSRELLSSITSDILKSNLELSRRIAYLEECFDTSKSMRVYRPVGFTQTGGLPQNAAIERLQETNTRLSLGSLGAAQNFQFESDLKSSRVYRKAKRHTADYSFRSSIALSHAWSSMSDISLSDISVVSVVALPITLDDVGDLGHYTFRDVVLEDTGSVVDERHLRDKTVAKSRNSPLQDPTPSTPTASLPITLHEALEHTLLTQLSCKLSFYRQRSIGG</sequence>
<proteinExistence type="predicted"/>
<comment type="caution">
    <text evidence="3">The sequence shown here is derived from an EMBL/GenBank/DDBJ whole genome shotgun (WGS) entry which is preliminary data.</text>
</comment>
<organism evidence="3 4">
    <name type="scientific">Cucurbitaria berberidis CBS 394.84</name>
    <dbReference type="NCBI Taxonomy" id="1168544"/>
    <lineage>
        <taxon>Eukaryota</taxon>
        <taxon>Fungi</taxon>
        <taxon>Dikarya</taxon>
        <taxon>Ascomycota</taxon>
        <taxon>Pezizomycotina</taxon>
        <taxon>Dothideomycetes</taxon>
        <taxon>Pleosporomycetidae</taxon>
        <taxon>Pleosporales</taxon>
        <taxon>Pleosporineae</taxon>
        <taxon>Cucurbitariaceae</taxon>
        <taxon>Cucurbitaria</taxon>
    </lineage>
</organism>
<keyword evidence="4" id="KW-1185">Reference proteome</keyword>